<reference evidence="1" key="1">
    <citation type="journal article" date="2021" name="Proc. Natl. Acad. Sci. U.S.A.">
        <title>A Catalog of Tens of Thousands of Viruses from Human Metagenomes Reveals Hidden Associations with Chronic Diseases.</title>
        <authorList>
            <person name="Tisza M.J."/>
            <person name="Buck C.B."/>
        </authorList>
    </citation>
    <scope>NUCLEOTIDE SEQUENCE</scope>
    <source>
        <strain evidence="1">CtgN495</strain>
    </source>
</reference>
<evidence type="ECO:0000313" key="1">
    <source>
        <dbReference type="EMBL" id="DAF92184.1"/>
    </source>
</evidence>
<name>A0A8S5UCI6_9CAUD</name>
<organism evidence="1">
    <name type="scientific">Siphoviridae sp. ctgN495</name>
    <dbReference type="NCBI Taxonomy" id="2825608"/>
    <lineage>
        <taxon>Viruses</taxon>
        <taxon>Duplodnaviria</taxon>
        <taxon>Heunggongvirae</taxon>
        <taxon>Uroviricota</taxon>
        <taxon>Caudoviricetes</taxon>
    </lineage>
</organism>
<sequence length="150" mass="16534">MKGSKVLIKNGTVRTSSPELAILIQNFSDELILDNVTLSGKLSTQYILSNNFGNVIMKNGTTVKASSGHVAFDAHYGLSPEYDDGVTVNIADDTVKIIGLVEYTKQEGKSDEDFLSKTHIYIPVRYDLTAPEGYKFQLTEDKGKQELVRA</sequence>
<proteinExistence type="predicted"/>
<dbReference type="EMBL" id="BK016063">
    <property type="protein sequence ID" value="DAF92184.1"/>
    <property type="molecule type" value="Genomic_DNA"/>
</dbReference>
<protein>
    <submittedName>
        <fullName evidence="1">Uncharacterized protein</fullName>
    </submittedName>
</protein>
<accession>A0A8S5UCI6</accession>